<feature type="transmembrane region" description="Helical" evidence="1">
    <location>
        <begin position="34"/>
        <end position="55"/>
    </location>
</feature>
<accession>A0A1G9ZHU9</accession>
<evidence type="ECO:0000313" key="3">
    <source>
        <dbReference type="Proteomes" id="UP000199341"/>
    </source>
</evidence>
<dbReference type="AlphaFoldDB" id="A0A1G9ZHU9"/>
<keyword evidence="1" id="KW-0472">Membrane</keyword>
<feature type="transmembrane region" description="Helical" evidence="1">
    <location>
        <begin position="161"/>
        <end position="179"/>
    </location>
</feature>
<feature type="transmembrane region" description="Helical" evidence="1">
    <location>
        <begin position="121"/>
        <end position="141"/>
    </location>
</feature>
<protein>
    <submittedName>
        <fullName evidence="2">Uncharacterized protein</fullName>
    </submittedName>
</protein>
<dbReference type="RefSeq" id="WP_093783433.1">
    <property type="nucleotide sequence ID" value="NZ_FNIE01000003.1"/>
</dbReference>
<evidence type="ECO:0000313" key="2">
    <source>
        <dbReference type="EMBL" id="SDN20765.1"/>
    </source>
</evidence>
<keyword evidence="3" id="KW-1185">Reference proteome</keyword>
<sequence length="206" mass="22391">MSGLTVRPTQATAPPVGELRPDLEWFRWAGRHPVGALLVTAFVATQVATTLGYFMPAIGLPQLAWPLHNGFVAAPGTPEGTAASYFAGQFMHYLNGIAFVLIFGLLVHPRLPFRDTDLGNLLKATVYVVVLTLISTGLLVPKIYAPHAGYGLFSFGHGWKFPFAVLLWHLLFGVHIAALHNPGRVARLRLEDQRRSADATTPTTGQ</sequence>
<reference evidence="2 3" key="1">
    <citation type="submission" date="2016-10" db="EMBL/GenBank/DDBJ databases">
        <authorList>
            <person name="de Groot N.N."/>
        </authorList>
    </citation>
    <scope>NUCLEOTIDE SEQUENCE [LARGE SCALE GENOMIC DNA]</scope>
    <source>
        <strain evidence="2 3">CGMCC 4.2022</strain>
    </source>
</reference>
<dbReference type="EMBL" id="FNIE01000003">
    <property type="protein sequence ID" value="SDN20765.1"/>
    <property type="molecule type" value="Genomic_DNA"/>
</dbReference>
<keyword evidence="1" id="KW-1133">Transmembrane helix</keyword>
<name>A0A1G9ZHU9_9ACTN</name>
<evidence type="ECO:0000256" key="1">
    <source>
        <dbReference type="SAM" id="Phobius"/>
    </source>
</evidence>
<dbReference type="Proteomes" id="UP000199341">
    <property type="component" value="Unassembled WGS sequence"/>
</dbReference>
<dbReference type="STRING" id="310781.SAMN05216259_103164"/>
<feature type="transmembrane region" description="Helical" evidence="1">
    <location>
        <begin position="90"/>
        <end position="109"/>
    </location>
</feature>
<gene>
    <name evidence="2" type="ORF">SAMN05216259_103164</name>
</gene>
<keyword evidence="1" id="KW-0812">Transmembrane</keyword>
<proteinExistence type="predicted"/>
<organism evidence="2 3">
    <name type="scientific">Actinacidiphila guanduensis</name>
    <dbReference type="NCBI Taxonomy" id="310781"/>
    <lineage>
        <taxon>Bacteria</taxon>
        <taxon>Bacillati</taxon>
        <taxon>Actinomycetota</taxon>
        <taxon>Actinomycetes</taxon>
        <taxon>Kitasatosporales</taxon>
        <taxon>Streptomycetaceae</taxon>
        <taxon>Actinacidiphila</taxon>
    </lineage>
</organism>